<sequence>MCILTLIPPHPPTHTPYLSLSLSLSPSTSLILFYRIPLSSTLSFSPSPFSLPHNFSLSLSLSLSLSPSVQHSTPISHVSLSTLDSIDYLNHGGTASLSQDCLLST</sequence>
<accession>A0A433UEF1</accession>
<evidence type="ECO:0000313" key="2">
    <source>
        <dbReference type="Proteomes" id="UP000271974"/>
    </source>
</evidence>
<dbReference type="AlphaFoldDB" id="A0A433UEF1"/>
<evidence type="ECO:0000313" key="1">
    <source>
        <dbReference type="EMBL" id="RUS92162.1"/>
    </source>
</evidence>
<gene>
    <name evidence="1" type="ORF">EGW08_000015</name>
</gene>
<comment type="caution">
    <text evidence="1">The sequence shown here is derived from an EMBL/GenBank/DDBJ whole genome shotgun (WGS) entry which is preliminary data.</text>
</comment>
<reference evidence="1 2" key="1">
    <citation type="submission" date="2019-01" db="EMBL/GenBank/DDBJ databases">
        <title>A draft genome assembly of the solar-powered sea slug Elysia chlorotica.</title>
        <authorList>
            <person name="Cai H."/>
            <person name="Li Q."/>
            <person name="Fang X."/>
            <person name="Li J."/>
            <person name="Curtis N.E."/>
            <person name="Altenburger A."/>
            <person name="Shibata T."/>
            <person name="Feng M."/>
            <person name="Maeda T."/>
            <person name="Schwartz J.A."/>
            <person name="Shigenobu S."/>
            <person name="Lundholm N."/>
            <person name="Nishiyama T."/>
            <person name="Yang H."/>
            <person name="Hasebe M."/>
            <person name="Li S."/>
            <person name="Pierce S.K."/>
            <person name="Wang J."/>
        </authorList>
    </citation>
    <scope>NUCLEOTIDE SEQUENCE [LARGE SCALE GENOMIC DNA]</scope>
    <source>
        <strain evidence="1">EC2010</strain>
        <tissue evidence="1">Whole organism of an adult</tissue>
    </source>
</reference>
<dbReference type="EMBL" id="RQTK01000001">
    <property type="protein sequence ID" value="RUS92162.1"/>
    <property type="molecule type" value="Genomic_DNA"/>
</dbReference>
<keyword evidence="2" id="KW-1185">Reference proteome</keyword>
<protein>
    <submittedName>
        <fullName evidence="1">Uncharacterized protein</fullName>
    </submittedName>
</protein>
<proteinExistence type="predicted"/>
<organism evidence="1 2">
    <name type="scientific">Elysia chlorotica</name>
    <name type="common">Eastern emerald elysia</name>
    <name type="synonym">Sea slug</name>
    <dbReference type="NCBI Taxonomy" id="188477"/>
    <lineage>
        <taxon>Eukaryota</taxon>
        <taxon>Metazoa</taxon>
        <taxon>Spiralia</taxon>
        <taxon>Lophotrochozoa</taxon>
        <taxon>Mollusca</taxon>
        <taxon>Gastropoda</taxon>
        <taxon>Heterobranchia</taxon>
        <taxon>Euthyneura</taxon>
        <taxon>Panpulmonata</taxon>
        <taxon>Sacoglossa</taxon>
        <taxon>Placobranchoidea</taxon>
        <taxon>Plakobranchidae</taxon>
        <taxon>Elysia</taxon>
    </lineage>
</organism>
<dbReference type="Proteomes" id="UP000271974">
    <property type="component" value="Unassembled WGS sequence"/>
</dbReference>
<name>A0A433UEF1_ELYCH</name>